<dbReference type="Gene3D" id="3.30.210.10">
    <property type="entry name" value="DNA polymerase, thumb domain"/>
    <property type="match status" value="1"/>
</dbReference>
<dbReference type="InterPro" id="IPR047967">
    <property type="entry name" value="PolX_PHP"/>
</dbReference>
<evidence type="ECO:0000256" key="4">
    <source>
        <dbReference type="ARBA" id="ARBA00022763"/>
    </source>
</evidence>
<dbReference type="InterPro" id="IPR037160">
    <property type="entry name" value="DNA_Pol_thumb_sf"/>
</dbReference>
<dbReference type="GO" id="GO:0006281">
    <property type="term" value="P:DNA repair"/>
    <property type="evidence" value="ECO:0007669"/>
    <property type="project" value="UniProtKB-KW"/>
</dbReference>
<evidence type="ECO:0000256" key="7">
    <source>
        <dbReference type="ARBA" id="ARBA00049244"/>
    </source>
</evidence>
<keyword evidence="6" id="KW-0234">DNA repair</keyword>
<dbReference type="InterPro" id="IPR010996">
    <property type="entry name" value="HHH_MUS81"/>
</dbReference>
<gene>
    <name evidence="10" type="ORF">A3C12_01715</name>
</gene>
<dbReference type="GO" id="GO:0008270">
    <property type="term" value="F:zinc ion binding"/>
    <property type="evidence" value="ECO:0007669"/>
    <property type="project" value="TreeGrafter"/>
</dbReference>
<dbReference type="Gene3D" id="3.30.460.10">
    <property type="entry name" value="Beta Polymerase, domain 2"/>
    <property type="match status" value="1"/>
</dbReference>
<dbReference type="InterPro" id="IPR029398">
    <property type="entry name" value="PolB_thumb"/>
</dbReference>
<dbReference type="EMBL" id="MHQK01000053">
    <property type="protein sequence ID" value="OHA00614.1"/>
    <property type="molecule type" value="Genomic_DNA"/>
</dbReference>
<dbReference type="SUPFAM" id="SSF47802">
    <property type="entry name" value="DNA polymerase beta, N-terminal domain-like"/>
    <property type="match status" value="1"/>
</dbReference>
<keyword evidence="5" id="KW-0239">DNA-directed DNA polymerase</keyword>
<evidence type="ECO:0000259" key="9">
    <source>
        <dbReference type="SMART" id="SM00483"/>
    </source>
</evidence>
<proteinExistence type="predicted"/>
<dbReference type="GO" id="GO:0003677">
    <property type="term" value="F:DNA binding"/>
    <property type="evidence" value="ECO:0007669"/>
    <property type="project" value="InterPro"/>
</dbReference>
<dbReference type="PRINTS" id="PR00869">
    <property type="entry name" value="DNAPOLX"/>
</dbReference>
<protein>
    <recommendedName>
        <fullName evidence="1">DNA-directed DNA polymerase</fullName>
        <ecNumber evidence="1">2.7.7.7</ecNumber>
    </recommendedName>
</protein>
<keyword evidence="2" id="KW-0808">Transferase</keyword>
<dbReference type="PANTHER" id="PTHR36928">
    <property type="entry name" value="PHOSPHATASE YCDX-RELATED"/>
    <property type="match status" value="1"/>
</dbReference>
<evidence type="ECO:0000313" key="11">
    <source>
        <dbReference type="Proteomes" id="UP000178710"/>
    </source>
</evidence>
<dbReference type="InterPro" id="IPR004013">
    <property type="entry name" value="PHP_dom"/>
</dbReference>
<dbReference type="InterPro" id="IPR016195">
    <property type="entry name" value="Pol/histidinol_Pase-like"/>
</dbReference>
<evidence type="ECO:0000256" key="6">
    <source>
        <dbReference type="ARBA" id="ARBA00023204"/>
    </source>
</evidence>
<name>A0A1G2KMV1_9BACT</name>
<accession>A0A1G2KMV1</accession>
<comment type="catalytic activity">
    <reaction evidence="7">
        <text>DNA(n) + a 2'-deoxyribonucleoside 5'-triphosphate = DNA(n+1) + diphosphate</text>
        <dbReference type="Rhea" id="RHEA:22508"/>
        <dbReference type="Rhea" id="RHEA-COMP:17339"/>
        <dbReference type="Rhea" id="RHEA-COMP:17340"/>
        <dbReference type="ChEBI" id="CHEBI:33019"/>
        <dbReference type="ChEBI" id="CHEBI:61560"/>
        <dbReference type="ChEBI" id="CHEBI:173112"/>
        <dbReference type="EC" id="2.7.7.7"/>
    </reaction>
</comment>
<evidence type="ECO:0000259" key="8">
    <source>
        <dbReference type="SMART" id="SM00481"/>
    </source>
</evidence>
<keyword evidence="4" id="KW-0227">DNA damage</keyword>
<dbReference type="InterPro" id="IPR027421">
    <property type="entry name" value="DNA_pol_lamdba_lyase_dom_sf"/>
</dbReference>
<dbReference type="SMART" id="SM00481">
    <property type="entry name" value="POLIIIAc"/>
    <property type="match status" value="1"/>
</dbReference>
<dbReference type="PRINTS" id="PR00870">
    <property type="entry name" value="DNAPOLXBETA"/>
</dbReference>
<dbReference type="PANTHER" id="PTHR36928:SF1">
    <property type="entry name" value="PHOSPHATASE YCDX-RELATED"/>
    <property type="match status" value="1"/>
</dbReference>
<reference evidence="10 11" key="1">
    <citation type="journal article" date="2016" name="Nat. Commun.">
        <title>Thousands of microbial genomes shed light on interconnected biogeochemical processes in an aquifer system.</title>
        <authorList>
            <person name="Anantharaman K."/>
            <person name="Brown C.T."/>
            <person name="Hug L.A."/>
            <person name="Sharon I."/>
            <person name="Castelle C.J."/>
            <person name="Probst A.J."/>
            <person name="Thomas B.C."/>
            <person name="Singh A."/>
            <person name="Wilkins M.J."/>
            <person name="Karaoz U."/>
            <person name="Brodie E.L."/>
            <person name="Williams K.H."/>
            <person name="Hubbard S.S."/>
            <person name="Banfield J.F."/>
        </authorList>
    </citation>
    <scope>NUCLEOTIDE SEQUENCE [LARGE SCALE GENOMIC DNA]</scope>
</reference>
<evidence type="ECO:0000256" key="3">
    <source>
        <dbReference type="ARBA" id="ARBA00022695"/>
    </source>
</evidence>
<dbReference type="InterPro" id="IPR002054">
    <property type="entry name" value="DNA-dir_DNA_pol_X"/>
</dbReference>
<dbReference type="InterPro" id="IPR022312">
    <property type="entry name" value="DNA_pol_X"/>
</dbReference>
<dbReference type="PIRSF" id="PIRSF005047">
    <property type="entry name" value="UCP005047_YshC"/>
    <property type="match status" value="1"/>
</dbReference>
<dbReference type="Gene3D" id="1.10.150.110">
    <property type="entry name" value="DNA polymerase beta, N-terminal domain-like"/>
    <property type="match status" value="1"/>
</dbReference>
<dbReference type="GO" id="GO:0005829">
    <property type="term" value="C:cytosol"/>
    <property type="evidence" value="ECO:0007669"/>
    <property type="project" value="TreeGrafter"/>
</dbReference>
<dbReference type="SUPFAM" id="SSF81301">
    <property type="entry name" value="Nucleotidyltransferase"/>
    <property type="match status" value="1"/>
</dbReference>
<feature type="domain" description="DNA-directed DNA polymerase X" evidence="9">
    <location>
        <begin position="1"/>
        <end position="312"/>
    </location>
</feature>
<dbReference type="Gene3D" id="1.10.150.20">
    <property type="entry name" value="5' to 3' exonuclease, C-terminal subdomain"/>
    <property type="match status" value="1"/>
</dbReference>
<dbReference type="NCBIfam" id="NF006375">
    <property type="entry name" value="PRK08609.1"/>
    <property type="match status" value="1"/>
</dbReference>
<dbReference type="SMART" id="SM00483">
    <property type="entry name" value="POLXc"/>
    <property type="match status" value="1"/>
</dbReference>
<feature type="domain" description="Polymerase/histidinol phosphatase N-terminal" evidence="8">
    <location>
        <begin position="336"/>
        <end position="419"/>
    </location>
</feature>
<comment type="caution">
    <text evidence="10">The sequence shown here is derived from an EMBL/GenBank/DDBJ whole genome shotgun (WGS) entry which is preliminary data.</text>
</comment>
<dbReference type="Pfam" id="PF02811">
    <property type="entry name" value="PHP"/>
    <property type="match status" value="1"/>
</dbReference>
<evidence type="ECO:0000313" key="10">
    <source>
        <dbReference type="EMBL" id="OHA00614.1"/>
    </source>
</evidence>
<dbReference type="EC" id="2.7.7.7" evidence="1"/>
<dbReference type="InterPro" id="IPR050243">
    <property type="entry name" value="PHP_phosphatase"/>
</dbReference>
<dbReference type="CDD" id="cd07436">
    <property type="entry name" value="PHP_PolX"/>
    <property type="match status" value="1"/>
</dbReference>
<dbReference type="InterPro" id="IPR022311">
    <property type="entry name" value="PolX-like"/>
</dbReference>
<dbReference type="SUPFAM" id="SSF89550">
    <property type="entry name" value="PHP domain-like"/>
    <property type="match status" value="1"/>
</dbReference>
<dbReference type="AlphaFoldDB" id="A0A1G2KMV1"/>
<dbReference type="Proteomes" id="UP000178710">
    <property type="component" value="Unassembled WGS sequence"/>
</dbReference>
<dbReference type="GO" id="GO:0003887">
    <property type="term" value="F:DNA-directed DNA polymerase activity"/>
    <property type="evidence" value="ECO:0007669"/>
    <property type="project" value="UniProtKB-KW"/>
</dbReference>
<dbReference type="CDD" id="cd00141">
    <property type="entry name" value="NT_POLXc"/>
    <property type="match status" value="1"/>
</dbReference>
<organism evidence="10 11">
    <name type="scientific">Candidatus Sungbacteria bacterium RIFCSPHIGHO2_02_FULL_49_20</name>
    <dbReference type="NCBI Taxonomy" id="1802272"/>
    <lineage>
        <taxon>Bacteria</taxon>
        <taxon>Candidatus Sungiibacteriota</taxon>
    </lineage>
</organism>
<dbReference type="InterPro" id="IPR003141">
    <property type="entry name" value="Pol/His_phosphatase_N"/>
</dbReference>
<dbReference type="Pfam" id="PF14716">
    <property type="entry name" value="HHH_8"/>
    <property type="match status" value="1"/>
</dbReference>
<dbReference type="Gene3D" id="3.20.20.140">
    <property type="entry name" value="Metal-dependent hydrolases"/>
    <property type="match status" value="1"/>
</dbReference>
<evidence type="ECO:0000256" key="5">
    <source>
        <dbReference type="ARBA" id="ARBA00022932"/>
    </source>
</evidence>
<dbReference type="Pfam" id="PF14791">
    <property type="entry name" value="DNA_pol_B_thumb"/>
    <property type="match status" value="1"/>
</dbReference>
<dbReference type="GO" id="GO:0042578">
    <property type="term" value="F:phosphoric ester hydrolase activity"/>
    <property type="evidence" value="ECO:0007669"/>
    <property type="project" value="TreeGrafter"/>
</dbReference>
<sequence>MAELLEMQDEPFRPRAYERASEIASSHSADFREIYEKGGAKALMEIPSIGRGIAEKIEEYIKTGRIREYEALKKKYPVDIAGLTAVEGIGPKAIKTLWQKLKIQNVADLEKAARAGKIAGIARFGKKSEDKIFKGIEFLKLSHGRFRLGDILPYVRALELELKSVKEVDELVVAGSIRRWKETVGDVDILAVSRKPKAVMEYFVGMKDVANVYAHGETKSAVKMNNGLDVDIRVVPRESFGAALNYFTGSKDHNVALREIAIKKGWKLNEYGLYKSQKSKAEGQKWKMIAGRTEDELYEKLGIAYIEPEMRENAGEIEAARNNQLPNLIGYGDLRGDLQTHTDWTDGKHSIREMALAAKEAGLEYIAITDHTKTLAMTGGSDEKKLLKQIAEIKKINQEFEAEGIKFRILTGAEVNIMPDGKLDITDEVLADLDVAGAAIHMNLKLSPAEQTKRIVRAMENPNIDIIFHLTDRIINRREALPLDLETIFKTAKITGTILEIDAYPERLDLKDEHIREAKKFGIKFAIDSDAHAKDQFRFLEFGIAQARRGWVEKGEVINTRSAEGMLKMLK</sequence>
<evidence type="ECO:0000256" key="1">
    <source>
        <dbReference type="ARBA" id="ARBA00012417"/>
    </source>
</evidence>
<keyword evidence="3" id="KW-0548">Nucleotidyltransferase</keyword>
<dbReference type="InterPro" id="IPR043519">
    <property type="entry name" value="NT_sf"/>
</dbReference>
<dbReference type="InterPro" id="IPR002008">
    <property type="entry name" value="DNA_pol_X_beta-like"/>
</dbReference>
<evidence type="ECO:0000256" key="2">
    <source>
        <dbReference type="ARBA" id="ARBA00022679"/>
    </source>
</evidence>